<feature type="transmembrane region" description="Helical" evidence="1">
    <location>
        <begin position="187"/>
        <end position="209"/>
    </location>
</feature>
<gene>
    <name evidence="2" type="ORF">CC78DRAFT_573675</name>
</gene>
<keyword evidence="1" id="KW-0472">Membrane</keyword>
<protein>
    <submittedName>
        <fullName evidence="2">Uncharacterized protein</fullName>
    </submittedName>
</protein>
<comment type="caution">
    <text evidence="2">The sequence shown here is derived from an EMBL/GenBank/DDBJ whole genome shotgun (WGS) entry which is preliminary data.</text>
</comment>
<dbReference type="EMBL" id="ML986579">
    <property type="protein sequence ID" value="KAF2270397.1"/>
    <property type="molecule type" value="Genomic_DNA"/>
</dbReference>
<accession>A0A9P4TQX0</accession>
<sequence>MPLALPGVTYHHQFDHIDSETWKLGLRTTMLDRNLQAILGLARQMEFSHSQTTSITRPTPEEFTRSNEQTRYEWINSALIENARIQATEEGFLDKQESLHAFQLILKGQKCWDWLHLNNSGIIVMCRGFKDLDSAPIFRFFAATLAESLARSTPAIVLHFTRLIGDASLPRGSFFLLVQAIAIESHLSALALLAWIWADGIYIHLWIWASRK</sequence>
<dbReference type="AlphaFoldDB" id="A0A9P4TQX0"/>
<name>A0A9P4TQX0_9PLEO</name>
<evidence type="ECO:0000313" key="3">
    <source>
        <dbReference type="Proteomes" id="UP000800093"/>
    </source>
</evidence>
<dbReference type="Proteomes" id="UP000800093">
    <property type="component" value="Unassembled WGS sequence"/>
</dbReference>
<organism evidence="2 3">
    <name type="scientific">Lojkania enalia</name>
    <dbReference type="NCBI Taxonomy" id="147567"/>
    <lineage>
        <taxon>Eukaryota</taxon>
        <taxon>Fungi</taxon>
        <taxon>Dikarya</taxon>
        <taxon>Ascomycota</taxon>
        <taxon>Pezizomycotina</taxon>
        <taxon>Dothideomycetes</taxon>
        <taxon>Pleosporomycetidae</taxon>
        <taxon>Pleosporales</taxon>
        <taxon>Pleosporales incertae sedis</taxon>
        <taxon>Lojkania</taxon>
    </lineage>
</organism>
<reference evidence="3" key="1">
    <citation type="journal article" date="2020" name="Stud. Mycol.">
        <title>101 Dothideomycetes genomes: A test case for predicting lifestyles and emergence of pathogens.</title>
        <authorList>
            <person name="Haridas S."/>
            <person name="Albert R."/>
            <person name="Binder M."/>
            <person name="Bloem J."/>
            <person name="LaButti K."/>
            <person name="Salamov A."/>
            <person name="Andreopoulos B."/>
            <person name="Baker S."/>
            <person name="Barry K."/>
            <person name="Bills G."/>
            <person name="Bluhm B."/>
            <person name="Cannon C."/>
            <person name="Castanera R."/>
            <person name="Culley D."/>
            <person name="Daum C."/>
            <person name="Ezra D."/>
            <person name="Gonzalez J."/>
            <person name="Henrissat B."/>
            <person name="Kuo A."/>
            <person name="Liang C."/>
            <person name="Lipzen A."/>
            <person name="Lutzoni F."/>
            <person name="Magnuson J."/>
            <person name="Mondo S."/>
            <person name="Nolan M."/>
            <person name="Ohm R."/>
            <person name="Pangilinan J."/>
            <person name="Park H.-J."/>
            <person name="Ramirez L."/>
            <person name="Alfaro M."/>
            <person name="Sun H."/>
            <person name="Tritt A."/>
            <person name="Yoshinaga Y."/>
            <person name="Zwiers L.-H."/>
            <person name="Turgeon B."/>
            <person name="Goodwin S."/>
            <person name="Spatafora J."/>
            <person name="Crous P."/>
            <person name="Grigoriev I."/>
        </authorList>
    </citation>
    <scope>NUCLEOTIDE SEQUENCE [LARGE SCALE GENOMIC DNA]</scope>
    <source>
        <strain evidence="3">CBS 304.66</strain>
    </source>
</reference>
<evidence type="ECO:0000313" key="2">
    <source>
        <dbReference type="EMBL" id="KAF2270397.1"/>
    </source>
</evidence>
<keyword evidence="1" id="KW-0812">Transmembrane</keyword>
<keyword evidence="1" id="KW-1133">Transmembrane helix</keyword>
<evidence type="ECO:0000256" key="1">
    <source>
        <dbReference type="SAM" id="Phobius"/>
    </source>
</evidence>
<proteinExistence type="predicted"/>
<keyword evidence="3" id="KW-1185">Reference proteome</keyword>